<dbReference type="Proteomes" id="UP000494329">
    <property type="component" value="Unassembled WGS sequence"/>
</dbReference>
<dbReference type="InterPro" id="IPR002347">
    <property type="entry name" value="SDR_fam"/>
</dbReference>
<dbReference type="EC" id="1.3.1.87" evidence="4"/>
<evidence type="ECO:0000256" key="2">
    <source>
        <dbReference type="ARBA" id="ARBA00023002"/>
    </source>
</evidence>
<dbReference type="AlphaFoldDB" id="A0A6J5DKS4"/>
<sequence length="291" mass="31213">MSNATTREKVWLITGCSTGLGRALATQTIDAGYRVAVTARNIRSVENLVGGRERVAAYALDITDAMSVDTAVREVTSHFGQVDVLVNNAGIGYFSAMEESNDAAVRHMFDVNVFGLCSVVKAVLPGMRKRRSGHIVNVASAGGIVAFPGVGYYNATKWAVFGLTEALQKEVAPLGIRVTVVAPSGLRVRSTSDAEHFALAPIQNDDYAETVGAMRRSLLESFGNQPGDPEQAARAIVQAVEDAGSPFRLFLGKAAINYARQRSRELCDDAKAWEAVGLAVDFEDAEDERLT</sequence>
<dbReference type="PRINTS" id="PR00081">
    <property type="entry name" value="GDHRDH"/>
</dbReference>
<dbReference type="PANTHER" id="PTHR43976">
    <property type="entry name" value="SHORT CHAIN DEHYDROGENASE"/>
    <property type="match status" value="1"/>
</dbReference>
<dbReference type="PANTHER" id="PTHR43976:SF16">
    <property type="entry name" value="SHORT-CHAIN DEHYDROGENASE_REDUCTASE FAMILY PROTEIN"/>
    <property type="match status" value="1"/>
</dbReference>
<dbReference type="PRINTS" id="PR00080">
    <property type="entry name" value="SDRFAMILY"/>
</dbReference>
<evidence type="ECO:0000256" key="3">
    <source>
        <dbReference type="RuleBase" id="RU000363"/>
    </source>
</evidence>
<dbReference type="SUPFAM" id="SSF51735">
    <property type="entry name" value="NAD(P)-binding Rossmann-fold domains"/>
    <property type="match status" value="1"/>
</dbReference>
<keyword evidence="2 4" id="KW-0560">Oxidoreductase</keyword>
<dbReference type="InterPro" id="IPR036291">
    <property type="entry name" value="NAD(P)-bd_dom_sf"/>
</dbReference>
<comment type="similarity">
    <text evidence="1 3">Belongs to the short-chain dehydrogenases/reductases (SDR) family.</text>
</comment>
<dbReference type="CDD" id="cd05374">
    <property type="entry name" value="17beta-HSD-like_SDR_c"/>
    <property type="match status" value="1"/>
</dbReference>
<accession>A0A6J5DKS4</accession>
<dbReference type="PROSITE" id="PS00061">
    <property type="entry name" value="ADH_SHORT"/>
    <property type="match status" value="1"/>
</dbReference>
<dbReference type="Gene3D" id="3.40.50.720">
    <property type="entry name" value="NAD(P)-binding Rossmann-like Domain"/>
    <property type="match status" value="1"/>
</dbReference>
<keyword evidence="5" id="KW-1185">Reference proteome</keyword>
<dbReference type="RefSeq" id="WP_175110701.1">
    <property type="nucleotide sequence ID" value="NZ_CADIKF010000012.1"/>
</dbReference>
<dbReference type="InterPro" id="IPR020904">
    <property type="entry name" value="Sc_DH/Rdtase_CS"/>
</dbReference>
<organism evidence="4 5">
    <name type="scientific">Paraburkholderia solisilvae</name>
    <dbReference type="NCBI Taxonomy" id="624376"/>
    <lineage>
        <taxon>Bacteria</taxon>
        <taxon>Pseudomonadati</taxon>
        <taxon>Pseudomonadota</taxon>
        <taxon>Betaproteobacteria</taxon>
        <taxon>Burkholderiales</taxon>
        <taxon>Burkholderiaceae</taxon>
        <taxon>Paraburkholderia</taxon>
    </lineage>
</organism>
<dbReference type="EMBL" id="CADIKF010000012">
    <property type="protein sequence ID" value="CAB3754573.1"/>
    <property type="molecule type" value="Genomic_DNA"/>
</dbReference>
<evidence type="ECO:0000256" key="1">
    <source>
        <dbReference type="ARBA" id="ARBA00006484"/>
    </source>
</evidence>
<gene>
    <name evidence="4" type="primary">hcaB_3</name>
    <name evidence="4" type="ORF">LMG29739_01961</name>
</gene>
<protein>
    <submittedName>
        <fullName evidence="4">3-phenylpropionate-dihydrodiol/cinnamic acid-dihydrodiol dehydrogenase</fullName>
        <ecNumber evidence="4">1.3.1.87</ecNumber>
    </submittedName>
</protein>
<dbReference type="InterPro" id="IPR051911">
    <property type="entry name" value="SDR_oxidoreductase"/>
</dbReference>
<dbReference type="Pfam" id="PF00106">
    <property type="entry name" value="adh_short"/>
    <property type="match status" value="1"/>
</dbReference>
<dbReference type="GO" id="GO:0018498">
    <property type="term" value="F:2,3-dihydroxy-2,3-dihydro-phenylpropionate dehydrogenase activity"/>
    <property type="evidence" value="ECO:0007669"/>
    <property type="project" value="UniProtKB-EC"/>
</dbReference>
<dbReference type="NCBIfam" id="NF004824">
    <property type="entry name" value="PRK06180.1"/>
    <property type="match status" value="1"/>
</dbReference>
<name>A0A6J5DKS4_9BURK</name>
<proteinExistence type="inferred from homology"/>
<evidence type="ECO:0000313" key="4">
    <source>
        <dbReference type="EMBL" id="CAB3754573.1"/>
    </source>
</evidence>
<reference evidence="4 5" key="1">
    <citation type="submission" date="2020-04" db="EMBL/GenBank/DDBJ databases">
        <authorList>
            <person name="De Canck E."/>
        </authorList>
    </citation>
    <scope>NUCLEOTIDE SEQUENCE [LARGE SCALE GENOMIC DNA]</scope>
    <source>
        <strain evidence="4 5">LMG 29739</strain>
    </source>
</reference>
<evidence type="ECO:0000313" key="5">
    <source>
        <dbReference type="Proteomes" id="UP000494329"/>
    </source>
</evidence>